<reference evidence="3 4" key="1">
    <citation type="journal article" date="2015" name="BMC Genomics">
        <title>Gene expression during zombie ant biting behavior reflects the complexity underlying fungal parasitic behavioral manipulation.</title>
        <authorList>
            <person name="de Bekker C."/>
            <person name="Ohm R.A."/>
            <person name="Loreto R.G."/>
            <person name="Sebastian A."/>
            <person name="Albert I."/>
            <person name="Merrow M."/>
            <person name="Brachmann A."/>
            <person name="Hughes D.P."/>
        </authorList>
    </citation>
    <scope>NUCLEOTIDE SEQUENCE [LARGE SCALE GENOMIC DNA]</scope>
    <source>
        <strain evidence="3 4">SC16a</strain>
    </source>
</reference>
<dbReference type="Proteomes" id="UP000037136">
    <property type="component" value="Unassembled WGS sequence"/>
</dbReference>
<protein>
    <recommendedName>
        <fullName evidence="5">Transmembrane protein</fullName>
    </recommendedName>
</protein>
<evidence type="ECO:0008006" key="5">
    <source>
        <dbReference type="Google" id="ProtNLM"/>
    </source>
</evidence>
<keyword evidence="4" id="KW-1185">Reference proteome</keyword>
<dbReference type="EMBL" id="LAZP02000323">
    <property type="protein sequence ID" value="PFH58141.1"/>
    <property type="molecule type" value="Genomic_DNA"/>
</dbReference>
<evidence type="ECO:0000313" key="4">
    <source>
        <dbReference type="Proteomes" id="UP000037136"/>
    </source>
</evidence>
<proteinExistence type="predicted"/>
<evidence type="ECO:0000313" key="3">
    <source>
        <dbReference type="EMBL" id="PFH58141.1"/>
    </source>
</evidence>
<feature type="transmembrane region" description="Helical" evidence="2">
    <location>
        <begin position="75"/>
        <end position="98"/>
    </location>
</feature>
<reference evidence="3 4" key="2">
    <citation type="journal article" date="2017" name="Sci. Rep.">
        <title>Ant-infecting Ophiocordyceps genomes reveal a high diversity of potential behavioral manipulation genes and a possible major role for enterotoxins.</title>
        <authorList>
            <person name="de Bekker C."/>
            <person name="Ohm R.A."/>
            <person name="Evans H.C."/>
            <person name="Brachmann A."/>
            <person name="Hughes D.P."/>
        </authorList>
    </citation>
    <scope>NUCLEOTIDE SEQUENCE [LARGE SCALE GENOMIC DNA]</scope>
    <source>
        <strain evidence="3 4">SC16a</strain>
    </source>
</reference>
<comment type="caution">
    <text evidence="3">The sequence shown here is derived from an EMBL/GenBank/DDBJ whole genome shotgun (WGS) entry which is preliminary data.</text>
</comment>
<keyword evidence="2" id="KW-1133">Transmembrane helix</keyword>
<feature type="region of interest" description="Disordered" evidence="1">
    <location>
        <begin position="1"/>
        <end position="62"/>
    </location>
</feature>
<dbReference type="AlphaFoldDB" id="A0A2A9PAW0"/>
<evidence type="ECO:0000256" key="1">
    <source>
        <dbReference type="SAM" id="MobiDB-lite"/>
    </source>
</evidence>
<organism evidence="3 4">
    <name type="scientific">Ophiocordyceps unilateralis</name>
    <name type="common">Zombie-ant fungus</name>
    <name type="synonym">Torrubia unilateralis</name>
    <dbReference type="NCBI Taxonomy" id="268505"/>
    <lineage>
        <taxon>Eukaryota</taxon>
        <taxon>Fungi</taxon>
        <taxon>Dikarya</taxon>
        <taxon>Ascomycota</taxon>
        <taxon>Pezizomycotina</taxon>
        <taxon>Sordariomycetes</taxon>
        <taxon>Hypocreomycetidae</taxon>
        <taxon>Hypocreales</taxon>
        <taxon>Ophiocordycipitaceae</taxon>
        <taxon>Ophiocordyceps</taxon>
    </lineage>
</organism>
<keyword evidence="2" id="KW-0472">Membrane</keyword>
<gene>
    <name evidence="3" type="ORF">XA68_14103</name>
</gene>
<keyword evidence="2" id="KW-0812">Transmembrane</keyword>
<accession>A0A2A9PAW0</accession>
<evidence type="ECO:0000256" key="2">
    <source>
        <dbReference type="SAM" id="Phobius"/>
    </source>
</evidence>
<name>A0A2A9PAW0_OPHUN</name>
<sequence>MASPNRLNVAGRDAESPAYEFPQFIASEETPSPPPYDPMQRMAGEETELPERQSASASASVVAGKNRVYGRKERWCCLVIVFVILAGSIYGGVLSAGMSYSPVSEKTA</sequence>